<dbReference type="HOGENOM" id="CLU_927198_0_0_12"/>
<dbReference type="InterPro" id="IPR013595">
    <property type="entry name" value="Pept_S33_TAP-like_C"/>
</dbReference>
<evidence type="ECO:0000313" key="2">
    <source>
        <dbReference type="EMBL" id="AFG37111.1"/>
    </source>
</evidence>
<evidence type="ECO:0000313" key="3">
    <source>
        <dbReference type="Proteomes" id="UP000007383"/>
    </source>
</evidence>
<accession>H9UHW8</accession>
<dbReference type="EMBL" id="CP003282">
    <property type="protein sequence ID" value="AFG37111.1"/>
    <property type="molecule type" value="Genomic_DNA"/>
</dbReference>
<name>H9UHW8_SPIAZ</name>
<keyword evidence="3" id="KW-1185">Reference proteome</keyword>
<dbReference type="Pfam" id="PF08386">
    <property type="entry name" value="Abhydrolase_4"/>
    <property type="match status" value="1"/>
</dbReference>
<dbReference type="Proteomes" id="UP000007383">
    <property type="component" value="Chromosome"/>
</dbReference>
<dbReference type="Gene3D" id="3.40.50.1820">
    <property type="entry name" value="alpha/beta hydrolase"/>
    <property type="match status" value="1"/>
</dbReference>
<gene>
    <name evidence="2" type="ordered locus">Spiaf_1024</name>
</gene>
<proteinExistence type="predicted"/>
<organism evidence="2 3">
    <name type="scientific">Spirochaeta africana (strain ATCC 700263 / DSM 8902 / Z-7692)</name>
    <dbReference type="NCBI Taxonomy" id="889378"/>
    <lineage>
        <taxon>Bacteria</taxon>
        <taxon>Pseudomonadati</taxon>
        <taxon>Spirochaetota</taxon>
        <taxon>Spirochaetia</taxon>
        <taxon>Spirochaetales</taxon>
        <taxon>Spirochaetaceae</taxon>
        <taxon>Spirochaeta</taxon>
    </lineage>
</organism>
<evidence type="ECO:0000259" key="1">
    <source>
        <dbReference type="Pfam" id="PF08386"/>
    </source>
</evidence>
<dbReference type="SUPFAM" id="SSF53474">
    <property type="entry name" value="alpha/beta-Hydrolases"/>
    <property type="match status" value="1"/>
</dbReference>
<reference evidence="3" key="1">
    <citation type="journal article" date="2013" name="Stand. Genomic Sci.">
        <title>Complete genome sequence of the halophilic bacterium Spirochaeta africana type strain (Z-7692(T)) from the alkaline Lake Magadi in the East African Rift.</title>
        <authorList>
            <person name="Liolos K."/>
            <person name="Abt B."/>
            <person name="Scheuner C."/>
            <person name="Teshima H."/>
            <person name="Held B."/>
            <person name="Lapidus A."/>
            <person name="Nolan M."/>
            <person name="Lucas S."/>
            <person name="Deshpande S."/>
            <person name="Cheng J.F."/>
            <person name="Tapia R."/>
            <person name="Goodwin L.A."/>
            <person name="Pitluck S."/>
            <person name="Pagani I."/>
            <person name="Ivanova N."/>
            <person name="Mavromatis K."/>
            <person name="Mikhailova N."/>
            <person name="Huntemann M."/>
            <person name="Pati A."/>
            <person name="Chen A."/>
            <person name="Palaniappan K."/>
            <person name="Land M."/>
            <person name="Rohde M."/>
            <person name="Tindall B.J."/>
            <person name="Detter J.C."/>
            <person name="Goker M."/>
            <person name="Bristow J."/>
            <person name="Eisen J.A."/>
            <person name="Markowitz V."/>
            <person name="Hugenholtz P."/>
            <person name="Woyke T."/>
            <person name="Klenk H.P."/>
            <person name="Kyrpides N.C."/>
        </authorList>
    </citation>
    <scope>NUCLEOTIDE SEQUENCE</scope>
    <source>
        <strain evidence="3">ATCC 700263 / DSM 8902 / Z-7692</strain>
    </source>
</reference>
<dbReference type="AlphaFoldDB" id="H9UHW8"/>
<dbReference type="PATRIC" id="fig|889378.3.peg.1025"/>
<feature type="domain" description="Peptidase S33 tripeptidyl aminopeptidase-like C-terminal" evidence="1">
    <location>
        <begin position="218"/>
        <end position="285"/>
    </location>
</feature>
<sequence>MIAAELFPDRVGGLVLDGPVAPGVARVETSAVHAARAMDAFFAAVAEAVADDSPYATLGPDYREFRDNLPAEGLQLPVFLSEVPGGPHISGADMDGFVFHSLYRTTRIATLPRALHELLRGNTGFRGLRPLAARGLPIPADEDEEYFEGGVMHLTFLLWRYNDNWRDFREGVLRDAAAEVADSYPGIAEYWLDDLAAMQAIADLELIQSPGAGRHDPARIQAPVLILSGELDPITPVWQAEELSQQIPGSRLQIIPQAGHDPGLFFRPVSQAAARFFIDPEDPGIDELLDSVGAAGFRFW</sequence>
<dbReference type="KEGG" id="sfc:Spiaf_1024"/>
<dbReference type="STRING" id="889378.Spiaf_1024"/>
<protein>
    <submittedName>
        <fullName evidence="2">Poly(3-hydroxyalkanoate) synthetase</fullName>
    </submittedName>
</protein>
<dbReference type="InterPro" id="IPR029058">
    <property type="entry name" value="AB_hydrolase_fold"/>
</dbReference>